<comment type="caution">
    <text evidence="2">The sequence shown here is derived from an EMBL/GenBank/DDBJ whole genome shotgun (WGS) entry which is preliminary data.</text>
</comment>
<dbReference type="InterPro" id="IPR002053">
    <property type="entry name" value="Glyco_hydro_25"/>
</dbReference>
<name>A0A0R1XAV3_9LACO</name>
<dbReference type="GO" id="GO:0016052">
    <property type="term" value="P:carbohydrate catabolic process"/>
    <property type="evidence" value="ECO:0007669"/>
    <property type="project" value="TreeGrafter"/>
</dbReference>
<dbReference type="InterPro" id="IPR017853">
    <property type="entry name" value="GH"/>
</dbReference>
<protein>
    <submittedName>
        <fullName evidence="2">Glycoside hydrolase family 25</fullName>
    </submittedName>
</protein>
<evidence type="ECO:0000256" key="1">
    <source>
        <dbReference type="ARBA" id="ARBA00010646"/>
    </source>
</evidence>
<dbReference type="AlphaFoldDB" id="A0A0R1XAV3"/>
<gene>
    <name evidence="2" type="ORF">FC91_GL002547</name>
</gene>
<comment type="similarity">
    <text evidence="1">Belongs to the glycosyl hydrolase 25 family.</text>
</comment>
<dbReference type="Pfam" id="PF01183">
    <property type="entry name" value="Glyco_hydro_25"/>
    <property type="match status" value="1"/>
</dbReference>
<dbReference type="PROSITE" id="PS51904">
    <property type="entry name" value="GLYCOSYL_HYDROL_F25_2"/>
    <property type="match status" value="1"/>
</dbReference>
<accession>A0A0R1XAV3</accession>
<dbReference type="eggNOG" id="COG3757">
    <property type="taxonomic scope" value="Bacteria"/>
</dbReference>
<dbReference type="GO" id="GO:0009253">
    <property type="term" value="P:peptidoglycan catabolic process"/>
    <property type="evidence" value="ECO:0007669"/>
    <property type="project" value="InterPro"/>
</dbReference>
<keyword evidence="2" id="KW-0378">Hydrolase</keyword>
<dbReference type="GO" id="GO:0003796">
    <property type="term" value="F:lysozyme activity"/>
    <property type="evidence" value="ECO:0007669"/>
    <property type="project" value="InterPro"/>
</dbReference>
<dbReference type="GO" id="GO:0016998">
    <property type="term" value="P:cell wall macromolecule catabolic process"/>
    <property type="evidence" value="ECO:0007669"/>
    <property type="project" value="InterPro"/>
</dbReference>
<dbReference type="Gene3D" id="3.20.20.80">
    <property type="entry name" value="Glycosidases"/>
    <property type="match status" value="1"/>
</dbReference>
<sequence length="321" mass="34602">MHHSRKIVQKLGIALLLGIGVGTATFVSNADAAIVGQFADVASYQPDDVVFFKSLSTNKIAGVVIKLTEGSADGAAYVNPKAGAQIKAAQAAGLKVSLYHYAQYSGAQDAKNEADFFADTAAKYNLGTDTVVVADVEDSSLPDPYNDTVSFQSQLAARGFNNQVTYSMASWFWANKVPRNYPIWVANYGVNMPGVDNATAWQYTNNYNGQHVDMSYDFGGLFTGTSSSSTGGTNIDTGTPTTPTVTQNAVAQIKYVPGYGIALWNGYASSRSYAGRTLKHASRWKVLKQTQVDGHYWYNLGGNQWIEAQYTDHPNGFSSLS</sequence>
<dbReference type="PANTHER" id="PTHR34135">
    <property type="entry name" value="LYSOZYME"/>
    <property type="match status" value="1"/>
</dbReference>
<dbReference type="EMBL" id="AZFW01000050">
    <property type="protein sequence ID" value="KRM27338.1"/>
    <property type="molecule type" value="Genomic_DNA"/>
</dbReference>
<evidence type="ECO:0000313" key="2">
    <source>
        <dbReference type="EMBL" id="KRM27338.1"/>
    </source>
</evidence>
<dbReference type="RefSeq" id="WP_051225103.1">
    <property type="nucleotide sequence ID" value="NZ_AUEH01000005.1"/>
</dbReference>
<dbReference type="PATRIC" id="fig|1122147.4.peg.2628"/>
<organism evidence="2 3">
    <name type="scientific">Schleiferilactobacillus harbinensis DSM 16991</name>
    <dbReference type="NCBI Taxonomy" id="1122147"/>
    <lineage>
        <taxon>Bacteria</taxon>
        <taxon>Bacillati</taxon>
        <taxon>Bacillota</taxon>
        <taxon>Bacilli</taxon>
        <taxon>Lactobacillales</taxon>
        <taxon>Lactobacillaceae</taxon>
        <taxon>Schleiferilactobacillus</taxon>
    </lineage>
</organism>
<proteinExistence type="inferred from homology"/>
<reference evidence="2 3" key="1">
    <citation type="journal article" date="2015" name="Genome Announc.">
        <title>Expanding the biotechnology potential of lactobacilli through comparative genomics of 213 strains and associated genera.</title>
        <authorList>
            <person name="Sun Z."/>
            <person name="Harris H.M."/>
            <person name="McCann A."/>
            <person name="Guo C."/>
            <person name="Argimon S."/>
            <person name="Zhang W."/>
            <person name="Yang X."/>
            <person name="Jeffery I.B."/>
            <person name="Cooney J.C."/>
            <person name="Kagawa T.F."/>
            <person name="Liu W."/>
            <person name="Song Y."/>
            <person name="Salvetti E."/>
            <person name="Wrobel A."/>
            <person name="Rasinkangas P."/>
            <person name="Parkhill J."/>
            <person name="Rea M.C."/>
            <person name="O'Sullivan O."/>
            <person name="Ritari J."/>
            <person name="Douillard F.P."/>
            <person name="Paul Ross R."/>
            <person name="Yang R."/>
            <person name="Briner A.E."/>
            <person name="Felis G.E."/>
            <person name="de Vos W.M."/>
            <person name="Barrangou R."/>
            <person name="Klaenhammer T.R."/>
            <person name="Caufield P.W."/>
            <person name="Cui Y."/>
            <person name="Zhang H."/>
            <person name="O'Toole P.W."/>
        </authorList>
    </citation>
    <scope>NUCLEOTIDE SEQUENCE [LARGE SCALE GENOMIC DNA]</scope>
    <source>
        <strain evidence="2 3">DSM 16991</strain>
    </source>
</reference>
<dbReference type="Proteomes" id="UP000050949">
    <property type="component" value="Unassembled WGS sequence"/>
</dbReference>
<dbReference type="SUPFAM" id="SSF51445">
    <property type="entry name" value="(Trans)glycosidases"/>
    <property type="match status" value="1"/>
</dbReference>
<dbReference type="PANTHER" id="PTHR34135:SF2">
    <property type="entry name" value="LYSOZYME"/>
    <property type="match status" value="1"/>
</dbReference>
<evidence type="ECO:0000313" key="3">
    <source>
        <dbReference type="Proteomes" id="UP000050949"/>
    </source>
</evidence>